<sequence length="215" mass="24023">HWDILDVADPADLPAQQQIYDDFEEYNLSVQLKLKTIEAELASQPVTSTNRLPAGGARGRSSQEILDLKQLDGSGSALIDFVDNVNRALESLKAQNRPQDSDFLYSFLVYKLDSTLRRDWEKTLKPDDIPTVPELMEFLEKEAWVCIAAGPDKAKTHEAANKDKTKEIKKKQATSHHGSTGSNCVCCNGQHSVDKCEAFLKLSTDERFEALKKKG</sequence>
<evidence type="ECO:0000313" key="3">
    <source>
        <dbReference type="Proteomes" id="UP000708208"/>
    </source>
</evidence>
<dbReference type="OrthoDB" id="8066216at2759"/>
<name>A0A8J2KVI2_9HEXA</name>
<evidence type="ECO:0000313" key="2">
    <source>
        <dbReference type="EMBL" id="CAG7819909.1"/>
    </source>
</evidence>
<evidence type="ECO:0000256" key="1">
    <source>
        <dbReference type="SAM" id="MobiDB-lite"/>
    </source>
</evidence>
<feature type="non-terminal residue" evidence="2">
    <location>
        <position position="1"/>
    </location>
</feature>
<proteinExistence type="predicted"/>
<feature type="compositionally biased region" description="Basic and acidic residues" evidence="1">
    <location>
        <begin position="156"/>
        <end position="166"/>
    </location>
</feature>
<gene>
    <name evidence="2" type="ORF">AFUS01_LOCUS30327</name>
</gene>
<feature type="non-terminal residue" evidence="2">
    <location>
        <position position="215"/>
    </location>
</feature>
<dbReference type="Proteomes" id="UP000708208">
    <property type="component" value="Unassembled WGS sequence"/>
</dbReference>
<protein>
    <submittedName>
        <fullName evidence="2">Uncharacterized protein</fullName>
    </submittedName>
</protein>
<organism evidence="2 3">
    <name type="scientific">Allacma fusca</name>
    <dbReference type="NCBI Taxonomy" id="39272"/>
    <lineage>
        <taxon>Eukaryota</taxon>
        <taxon>Metazoa</taxon>
        <taxon>Ecdysozoa</taxon>
        <taxon>Arthropoda</taxon>
        <taxon>Hexapoda</taxon>
        <taxon>Collembola</taxon>
        <taxon>Symphypleona</taxon>
        <taxon>Sminthuridae</taxon>
        <taxon>Allacma</taxon>
    </lineage>
</organism>
<reference evidence="2" key="1">
    <citation type="submission" date="2021-06" db="EMBL/GenBank/DDBJ databases">
        <authorList>
            <person name="Hodson N. C."/>
            <person name="Mongue J. A."/>
            <person name="Jaron S. K."/>
        </authorList>
    </citation>
    <scope>NUCLEOTIDE SEQUENCE</scope>
</reference>
<keyword evidence="3" id="KW-1185">Reference proteome</keyword>
<comment type="caution">
    <text evidence="2">The sequence shown here is derived from an EMBL/GenBank/DDBJ whole genome shotgun (WGS) entry which is preliminary data.</text>
</comment>
<dbReference type="EMBL" id="CAJVCH010463058">
    <property type="protein sequence ID" value="CAG7819909.1"/>
    <property type="molecule type" value="Genomic_DNA"/>
</dbReference>
<accession>A0A8J2KVI2</accession>
<dbReference type="AlphaFoldDB" id="A0A8J2KVI2"/>
<feature type="region of interest" description="Disordered" evidence="1">
    <location>
        <begin position="156"/>
        <end position="180"/>
    </location>
</feature>